<proteinExistence type="predicted"/>
<protein>
    <submittedName>
        <fullName evidence="1">Uncharacterized protein</fullName>
    </submittedName>
</protein>
<accession>A0A7Z0EDS8</accession>
<name>A0A7Z0EDS8_9MICO</name>
<dbReference type="AlphaFoldDB" id="A0A7Z0EDS8"/>
<keyword evidence="2" id="KW-1185">Reference proteome</keyword>
<gene>
    <name evidence="1" type="ORF">HNR05_001602</name>
</gene>
<dbReference type="Proteomes" id="UP000537260">
    <property type="component" value="Unassembled WGS sequence"/>
</dbReference>
<dbReference type="EMBL" id="JACCFM010000001">
    <property type="protein sequence ID" value="NYJ19811.1"/>
    <property type="molecule type" value="Genomic_DNA"/>
</dbReference>
<comment type="caution">
    <text evidence="1">The sequence shown here is derived from an EMBL/GenBank/DDBJ whole genome shotgun (WGS) entry which is preliminary data.</text>
</comment>
<organism evidence="1 2">
    <name type="scientific">Glaciibacter psychrotolerans</name>
    <dbReference type="NCBI Taxonomy" id="670054"/>
    <lineage>
        <taxon>Bacteria</taxon>
        <taxon>Bacillati</taxon>
        <taxon>Actinomycetota</taxon>
        <taxon>Actinomycetes</taxon>
        <taxon>Micrococcales</taxon>
        <taxon>Microbacteriaceae</taxon>
        <taxon>Glaciibacter</taxon>
    </lineage>
</organism>
<reference evidence="1 2" key="1">
    <citation type="submission" date="2020-07" db="EMBL/GenBank/DDBJ databases">
        <title>Sequencing the genomes of 1000 actinobacteria strains.</title>
        <authorList>
            <person name="Klenk H.-P."/>
        </authorList>
    </citation>
    <scope>NUCLEOTIDE SEQUENCE [LARGE SCALE GENOMIC DNA]</scope>
    <source>
        <strain evidence="1 2">LI1</strain>
    </source>
</reference>
<evidence type="ECO:0000313" key="2">
    <source>
        <dbReference type="Proteomes" id="UP000537260"/>
    </source>
</evidence>
<dbReference type="RefSeq" id="WP_179578508.1">
    <property type="nucleotide sequence ID" value="NZ_JACCFM010000001.1"/>
</dbReference>
<sequence>MCWELGIALTGAVVGSAPAGETQVVAVSCHVSGTLGNPVLEYTLKTH</sequence>
<evidence type="ECO:0000313" key="1">
    <source>
        <dbReference type="EMBL" id="NYJ19811.1"/>
    </source>
</evidence>